<dbReference type="Proteomes" id="UP001500683">
    <property type="component" value="Unassembled WGS sequence"/>
</dbReference>
<dbReference type="InterPro" id="IPR036410">
    <property type="entry name" value="HSP_DnaJ_Cys-rich_dom_sf"/>
</dbReference>
<accession>A0ABP7VCP8</accession>
<name>A0ABP7VCP8_9ACTN</name>
<organism evidence="1 2">
    <name type="scientific">Actinomadura miaoliensis</name>
    <dbReference type="NCBI Taxonomy" id="430685"/>
    <lineage>
        <taxon>Bacteria</taxon>
        <taxon>Bacillati</taxon>
        <taxon>Actinomycetota</taxon>
        <taxon>Actinomycetes</taxon>
        <taxon>Streptosporangiales</taxon>
        <taxon>Thermomonosporaceae</taxon>
        <taxon>Actinomadura</taxon>
    </lineage>
</organism>
<evidence type="ECO:0008006" key="3">
    <source>
        <dbReference type="Google" id="ProtNLM"/>
    </source>
</evidence>
<protein>
    <recommendedName>
        <fullName evidence="3">Transcription factor zinc-finger domain-containing protein</fullName>
    </recommendedName>
</protein>
<evidence type="ECO:0000313" key="1">
    <source>
        <dbReference type="EMBL" id="GAA4064063.1"/>
    </source>
</evidence>
<evidence type="ECO:0000313" key="2">
    <source>
        <dbReference type="Proteomes" id="UP001500683"/>
    </source>
</evidence>
<sequence>MTDRLECPDCGGTGEARIGALVMQCEFCCGAGYVGDDNEPAEEHPPGPPSPVWGQVGADALPGCPFCLGRGVVISLGSERPAKVMVEVPCAACSGKGRDTS</sequence>
<dbReference type="EMBL" id="BAAAZG010000006">
    <property type="protein sequence ID" value="GAA4064063.1"/>
    <property type="molecule type" value="Genomic_DNA"/>
</dbReference>
<gene>
    <name evidence="1" type="ORF">GCM10022214_17250</name>
</gene>
<comment type="caution">
    <text evidence="1">The sequence shown here is derived from an EMBL/GenBank/DDBJ whole genome shotgun (WGS) entry which is preliminary data.</text>
</comment>
<keyword evidence="2" id="KW-1185">Reference proteome</keyword>
<dbReference type="SUPFAM" id="SSF57938">
    <property type="entry name" value="DnaJ/Hsp40 cysteine-rich domain"/>
    <property type="match status" value="1"/>
</dbReference>
<proteinExistence type="predicted"/>
<reference evidence="2" key="1">
    <citation type="journal article" date="2019" name="Int. J. Syst. Evol. Microbiol.">
        <title>The Global Catalogue of Microorganisms (GCM) 10K type strain sequencing project: providing services to taxonomists for standard genome sequencing and annotation.</title>
        <authorList>
            <consortium name="The Broad Institute Genomics Platform"/>
            <consortium name="The Broad Institute Genome Sequencing Center for Infectious Disease"/>
            <person name="Wu L."/>
            <person name="Ma J."/>
        </authorList>
    </citation>
    <scope>NUCLEOTIDE SEQUENCE [LARGE SCALE GENOMIC DNA]</scope>
    <source>
        <strain evidence="2">JCM 16702</strain>
    </source>
</reference>